<evidence type="ECO:0000313" key="2">
    <source>
        <dbReference type="Proteomes" id="UP001272242"/>
    </source>
</evidence>
<comment type="caution">
    <text evidence="1">The sequence shown here is derived from an EMBL/GenBank/DDBJ whole genome shotgun (WGS) entry which is preliminary data.</text>
</comment>
<protein>
    <submittedName>
        <fullName evidence="1">Nucleotidyltransferase family protein</fullName>
    </submittedName>
</protein>
<name>A0ABU5F431_9BACT</name>
<dbReference type="SUPFAM" id="SSF81301">
    <property type="entry name" value="Nucleotidyltransferase"/>
    <property type="match status" value="1"/>
</dbReference>
<gene>
    <name evidence="1" type="ORF">R5W23_003777</name>
</gene>
<proteinExistence type="predicted"/>
<dbReference type="InterPro" id="IPR043519">
    <property type="entry name" value="NT_sf"/>
</dbReference>
<evidence type="ECO:0000313" key="1">
    <source>
        <dbReference type="EMBL" id="MDY3562312.1"/>
    </source>
</evidence>
<sequence>MEAVIPYEQRLKANPRWALLEGSMHFEKESKVYASLLRITKRLDDLGVPYALVGGMAMFLHGYRRFTDDVNLLVTADGLKRIHERLEGLGYVPPFTGSKQLRDTENGVRIEFLVTGAYPGDGKPKPVSFPDPATVFTVIDEIKVLNVVTLVQLKLASGTAPGRLKDLGDVQELIRVLELGEELAEQLDPSVREQYLKLWRELRELPSE</sequence>
<dbReference type="Proteomes" id="UP001272242">
    <property type="component" value="Unassembled WGS sequence"/>
</dbReference>
<dbReference type="Gene3D" id="3.30.460.40">
    <property type="match status" value="1"/>
</dbReference>
<reference evidence="2" key="1">
    <citation type="journal article" date="2023" name="Mar. Drugs">
        <title>Gemmata algarum, a Novel Planctomycete Isolated from an Algal Mat, Displays Antimicrobial Activity.</title>
        <authorList>
            <person name="Kumar G."/>
            <person name="Kallscheuer N."/>
            <person name="Kashif M."/>
            <person name="Ahamad S."/>
            <person name="Jagadeeshwari U."/>
            <person name="Pannikurungottu S."/>
            <person name="Haufschild T."/>
            <person name="Kabuu M."/>
            <person name="Sasikala C."/>
            <person name="Jogler C."/>
            <person name="Ramana C."/>
        </authorList>
    </citation>
    <scope>NUCLEOTIDE SEQUENCE [LARGE SCALE GENOMIC DNA]</scope>
    <source>
        <strain evidence="2">JC673</strain>
    </source>
</reference>
<accession>A0ABU5F431</accession>
<organism evidence="1 2">
    <name type="scientific">Gemmata algarum</name>
    <dbReference type="NCBI Taxonomy" id="2975278"/>
    <lineage>
        <taxon>Bacteria</taxon>
        <taxon>Pseudomonadati</taxon>
        <taxon>Planctomycetota</taxon>
        <taxon>Planctomycetia</taxon>
        <taxon>Gemmatales</taxon>
        <taxon>Gemmataceae</taxon>
        <taxon>Gemmata</taxon>
    </lineage>
</organism>
<dbReference type="RefSeq" id="WP_320688622.1">
    <property type="nucleotide sequence ID" value="NZ_JAXBLV010000211.1"/>
</dbReference>
<dbReference type="EMBL" id="JAXBLV010000211">
    <property type="protein sequence ID" value="MDY3562312.1"/>
    <property type="molecule type" value="Genomic_DNA"/>
</dbReference>
<keyword evidence="2" id="KW-1185">Reference proteome</keyword>